<proteinExistence type="evidence at transcript level"/>
<dbReference type="Pfam" id="PF15299">
    <property type="entry name" value="ALS2CR8"/>
    <property type="match status" value="1"/>
</dbReference>
<evidence type="ECO:0000313" key="1">
    <source>
        <dbReference type="EMBL" id="CAB3261893.1"/>
    </source>
</evidence>
<dbReference type="PANTHER" id="PTHR47456:SF6">
    <property type="entry name" value="SI:DKEY-31C13.1"/>
    <property type="match status" value="1"/>
</dbReference>
<gene>
    <name evidence="1" type="primary">LOC100177484-001</name>
</gene>
<organism evidence="1">
    <name type="scientific">Phallusia mammillata</name>
    <dbReference type="NCBI Taxonomy" id="59560"/>
    <lineage>
        <taxon>Eukaryota</taxon>
        <taxon>Metazoa</taxon>
        <taxon>Chordata</taxon>
        <taxon>Tunicata</taxon>
        <taxon>Ascidiacea</taxon>
        <taxon>Phlebobranchia</taxon>
        <taxon>Ascidiidae</taxon>
        <taxon>Phallusia</taxon>
    </lineage>
</organism>
<sequence>MMEGFSSTLEVRYTLQDTVEVIAQLELATGTKFVVLQKQKFYGNPDWIPTSKGRIYWEHPGPEDGISIPIPFDGQPFMFVGRKVLGCHQGVDKDKERKARRIEEKHKDGTAGRIVKQRKTRISKKVNCPAQIYSLQIAKFPEYEIPGNTARDRRESAKRLKDDLANNIDVGYNIIYITKLPLLTDHEGHLISGEAIRPPNLVTDERDILIEKCAQVSQTISNATNIVRDGPYLKDLLSTLQQVQNSVLEHVSSEEIAEIEESIGKQEYNPDMNEVTIEIEIEKQENTEFNQCE</sequence>
<accession>A0A6F9DHK2</accession>
<protein>
    <submittedName>
        <fullName evidence="1">Uncharacterized protein LOC100177484</fullName>
    </submittedName>
</protein>
<name>A0A6F9DHK2_9ASCI</name>
<reference evidence="1" key="1">
    <citation type="submission" date="2020-04" db="EMBL/GenBank/DDBJ databases">
        <authorList>
            <person name="Neveu A P."/>
        </authorList>
    </citation>
    <scope>NUCLEOTIDE SEQUENCE</scope>
    <source>
        <tissue evidence="1">Whole embryo</tissue>
    </source>
</reference>
<dbReference type="InterPro" id="IPR029309">
    <property type="entry name" value="CaRF"/>
</dbReference>
<dbReference type="EMBL" id="LR786523">
    <property type="protein sequence ID" value="CAB3261893.1"/>
    <property type="molecule type" value="mRNA"/>
</dbReference>
<dbReference type="PANTHER" id="PTHR47456">
    <property type="entry name" value="PHD-TYPE DOMAIN-CONTAINING PROTEIN"/>
    <property type="match status" value="1"/>
</dbReference>
<dbReference type="AlphaFoldDB" id="A0A6F9DHK2"/>
<dbReference type="GO" id="GO:0003700">
    <property type="term" value="F:DNA-binding transcription factor activity"/>
    <property type="evidence" value="ECO:0007669"/>
    <property type="project" value="InterPro"/>
</dbReference>